<dbReference type="EMBL" id="JAEUBG010003284">
    <property type="protein sequence ID" value="KAH3683008.1"/>
    <property type="molecule type" value="Genomic_DNA"/>
</dbReference>
<evidence type="ECO:0000313" key="1">
    <source>
        <dbReference type="EMBL" id="KAH3683008.1"/>
    </source>
</evidence>
<keyword evidence="2" id="KW-1185">Reference proteome</keyword>
<gene>
    <name evidence="1" type="ORF">WICPIJ_006012</name>
</gene>
<accession>A0A9P8Q2F6</accession>
<evidence type="ECO:0000313" key="2">
    <source>
        <dbReference type="Proteomes" id="UP000774326"/>
    </source>
</evidence>
<comment type="caution">
    <text evidence="1">The sequence shown here is derived from an EMBL/GenBank/DDBJ whole genome shotgun (WGS) entry which is preliminary data.</text>
</comment>
<name>A0A9P8Q2F6_WICPI</name>
<reference evidence="1" key="1">
    <citation type="journal article" date="2021" name="Open Biol.">
        <title>Shared evolutionary footprints suggest mitochondrial oxidative damage underlies multiple complex I losses in fungi.</title>
        <authorList>
            <person name="Schikora-Tamarit M.A."/>
            <person name="Marcet-Houben M."/>
            <person name="Nosek J."/>
            <person name="Gabaldon T."/>
        </authorList>
    </citation>
    <scope>NUCLEOTIDE SEQUENCE</scope>
    <source>
        <strain evidence="1">CBS2887</strain>
    </source>
</reference>
<sequence>MRWRVKVLLITGTKIVNSVPICSKSKEIVFMAAADSSSLCFPRTLSNVWMILEDMSFKLTTRDNLPIVTIAVLFTWWELPDSKSLTILGMIKWMNSSTFPPKMTKALKTLRETAGDVFSDVMLSNINGRTLGR</sequence>
<protein>
    <submittedName>
        <fullName evidence="1">Uncharacterized protein</fullName>
    </submittedName>
</protein>
<reference evidence="1" key="2">
    <citation type="submission" date="2021-01" db="EMBL/GenBank/DDBJ databases">
        <authorList>
            <person name="Schikora-Tamarit M.A."/>
        </authorList>
    </citation>
    <scope>NUCLEOTIDE SEQUENCE</scope>
    <source>
        <strain evidence="1">CBS2887</strain>
    </source>
</reference>
<proteinExistence type="predicted"/>
<dbReference type="Proteomes" id="UP000774326">
    <property type="component" value="Unassembled WGS sequence"/>
</dbReference>
<dbReference type="AlphaFoldDB" id="A0A9P8Q2F6"/>
<organism evidence="1 2">
    <name type="scientific">Wickerhamomyces pijperi</name>
    <name type="common">Yeast</name>
    <name type="synonym">Pichia pijperi</name>
    <dbReference type="NCBI Taxonomy" id="599730"/>
    <lineage>
        <taxon>Eukaryota</taxon>
        <taxon>Fungi</taxon>
        <taxon>Dikarya</taxon>
        <taxon>Ascomycota</taxon>
        <taxon>Saccharomycotina</taxon>
        <taxon>Saccharomycetes</taxon>
        <taxon>Phaffomycetales</taxon>
        <taxon>Wickerhamomycetaceae</taxon>
        <taxon>Wickerhamomyces</taxon>
    </lineage>
</organism>